<name>A0A0F9FB29_9ZZZZ</name>
<dbReference type="PROSITE" id="PS00099">
    <property type="entry name" value="THIOLASE_3"/>
    <property type="match status" value="1"/>
</dbReference>
<dbReference type="PROSITE" id="PS00098">
    <property type="entry name" value="THIOLASE_1"/>
    <property type="match status" value="1"/>
</dbReference>
<dbReference type="InterPro" id="IPR020613">
    <property type="entry name" value="Thiolase_CS"/>
</dbReference>
<dbReference type="PANTHER" id="PTHR18919:SF107">
    <property type="entry name" value="ACETYL-COA ACETYLTRANSFERASE, CYTOSOLIC"/>
    <property type="match status" value="1"/>
</dbReference>
<feature type="non-terminal residue" evidence="6">
    <location>
        <position position="1"/>
    </location>
</feature>
<keyword evidence="2" id="KW-0808">Transferase</keyword>
<keyword evidence="3" id="KW-0012">Acyltransferase</keyword>
<evidence type="ECO:0008006" key="7">
    <source>
        <dbReference type="Google" id="ProtNLM"/>
    </source>
</evidence>
<evidence type="ECO:0000256" key="3">
    <source>
        <dbReference type="ARBA" id="ARBA00023315"/>
    </source>
</evidence>
<dbReference type="GO" id="GO:0003988">
    <property type="term" value="F:acetyl-CoA C-acyltransferase activity"/>
    <property type="evidence" value="ECO:0007669"/>
    <property type="project" value="UniProtKB-ARBA"/>
</dbReference>
<dbReference type="Gene3D" id="3.40.47.10">
    <property type="match status" value="3"/>
</dbReference>
<dbReference type="PANTHER" id="PTHR18919">
    <property type="entry name" value="ACETYL-COA C-ACYLTRANSFERASE"/>
    <property type="match status" value="1"/>
</dbReference>
<dbReference type="FunFam" id="3.40.47.10:FF:000010">
    <property type="entry name" value="Acetyl-CoA acetyltransferase (Thiolase)"/>
    <property type="match status" value="1"/>
</dbReference>
<dbReference type="NCBIfam" id="TIGR01930">
    <property type="entry name" value="AcCoA-C-Actrans"/>
    <property type="match status" value="1"/>
</dbReference>
<evidence type="ECO:0000256" key="2">
    <source>
        <dbReference type="ARBA" id="ARBA00022679"/>
    </source>
</evidence>
<organism evidence="6">
    <name type="scientific">marine sediment metagenome</name>
    <dbReference type="NCBI Taxonomy" id="412755"/>
    <lineage>
        <taxon>unclassified sequences</taxon>
        <taxon>metagenomes</taxon>
        <taxon>ecological metagenomes</taxon>
    </lineage>
</organism>
<sequence>VSGARTAVGNFQGALKDIPAAQLGAVCIKESLKRVGLRPKPSAYMVDAGPDRLKDVGILELEKKYMDWDDSHQEVEIDEVLMGNVVQAGQGQNPARQATIYAGLPKETPAVTINKVCASGIKSIALAAQAVRAGDADVIVAGGMENMSLIPYVLPKLREGARMFNAEAVDLMVHDGLWELFYDYHMGVTAENISEKYQISREDQDQLSLESHQRACAAIASGAVKDEIAPVTIPQRRGDPIIFEVDERPMETSLEKMAKLRPFFKKDGTVTAGNASGINDAGAAVLVMSKEKADELGLKPLAYIKSYAAGAVDPAYMGCGVIPAVRLALKKVGWTLDDVECTELNEAFASQTIACMRELGMDWKKTNVNGGGISIGHPIGCTGARITYALAMEMNRKDYKKGLASLCIGGGMGFGLTLERK</sequence>
<reference evidence="6" key="1">
    <citation type="journal article" date="2015" name="Nature">
        <title>Complex archaea that bridge the gap between prokaryotes and eukaryotes.</title>
        <authorList>
            <person name="Spang A."/>
            <person name="Saw J.H."/>
            <person name="Jorgensen S.L."/>
            <person name="Zaremba-Niedzwiedzka K."/>
            <person name="Martijn J."/>
            <person name="Lind A.E."/>
            <person name="van Eijk R."/>
            <person name="Schleper C."/>
            <person name="Guy L."/>
            <person name="Ettema T.J."/>
        </authorList>
    </citation>
    <scope>NUCLEOTIDE SEQUENCE</scope>
</reference>
<dbReference type="InterPro" id="IPR020610">
    <property type="entry name" value="Thiolase_AS"/>
</dbReference>
<dbReference type="SUPFAM" id="SSF53901">
    <property type="entry name" value="Thiolase-like"/>
    <property type="match status" value="2"/>
</dbReference>
<feature type="domain" description="Thiolase C-terminal" evidence="5">
    <location>
        <begin position="298"/>
        <end position="419"/>
    </location>
</feature>
<dbReference type="InterPro" id="IPR020615">
    <property type="entry name" value="Thiolase_acyl_enz_int_AS"/>
</dbReference>
<accession>A0A0F9FB29</accession>
<gene>
    <name evidence="6" type="ORF">LCGC14_1973230</name>
</gene>
<evidence type="ECO:0000259" key="4">
    <source>
        <dbReference type="Pfam" id="PF00108"/>
    </source>
</evidence>
<dbReference type="InterPro" id="IPR002155">
    <property type="entry name" value="Thiolase"/>
</dbReference>
<evidence type="ECO:0000313" key="6">
    <source>
        <dbReference type="EMBL" id="KKL83589.1"/>
    </source>
</evidence>
<evidence type="ECO:0000256" key="1">
    <source>
        <dbReference type="ARBA" id="ARBA00010982"/>
    </source>
</evidence>
<comment type="caution">
    <text evidence="6">The sequence shown here is derived from an EMBL/GenBank/DDBJ whole genome shotgun (WGS) entry which is preliminary data.</text>
</comment>
<feature type="domain" description="Thiolase N-terminal" evidence="4">
    <location>
        <begin position="75"/>
        <end position="291"/>
    </location>
</feature>
<protein>
    <recommendedName>
        <fullName evidence="7">Thiolase N-terminal domain-containing protein</fullName>
    </recommendedName>
</protein>
<dbReference type="InterPro" id="IPR020616">
    <property type="entry name" value="Thiolase_N"/>
</dbReference>
<comment type="similarity">
    <text evidence="1">Belongs to the thiolase-like superfamily. Thiolase family.</text>
</comment>
<evidence type="ECO:0000259" key="5">
    <source>
        <dbReference type="Pfam" id="PF02803"/>
    </source>
</evidence>
<dbReference type="InterPro" id="IPR016039">
    <property type="entry name" value="Thiolase-like"/>
</dbReference>
<proteinExistence type="inferred from homology"/>
<dbReference type="InterPro" id="IPR020617">
    <property type="entry name" value="Thiolase_C"/>
</dbReference>
<dbReference type="Pfam" id="PF00108">
    <property type="entry name" value="Thiolase_N"/>
    <property type="match status" value="1"/>
</dbReference>
<dbReference type="PIRSF" id="PIRSF000429">
    <property type="entry name" value="Ac-CoA_Ac_transf"/>
    <property type="match status" value="1"/>
</dbReference>
<dbReference type="Pfam" id="PF02803">
    <property type="entry name" value="Thiolase_C"/>
    <property type="match status" value="1"/>
</dbReference>
<dbReference type="PROSITE" id="PS00737">
    <property type="entry name" value="THIOLASE_2"/>
    <property type="match status" value="1"/>
</dbReference>
<dbReference type="CDD" id="cd00751">
    <property type="entry name" value="thiolase"/>
    <property type="match status" value="1"/>
</dbReference>
<dbReference type="AlphaFoldDB" id="A0A0F9FB29"/>
<dbReference type="EMBL" id="LAZR01021941">
    <property type="protein sequence ID" value="KKL83589.1"/>
    <property type="molecule type" value="Genomic_DNA"/>
</dbReference>